<dbReference type="Pfam" id="PF13145">
    <property type="entry name" value="Rotamase_2"/>
    <property type="match status" value="1"/>
</dbReference>
<evidence type="ECO:0000256" key="1">
    <source>
        <dbReference type="ARBA" id="ARBA00004382"/>
    </source>
</evidence>
<keyword evidence="3" id="KW-0997">Cell inner membrane</keyword>
<dbReference type="Gene3D" id="1.10.4030.10">
    <property type="entry name" value="Porin chaperone SurA, peptide-binding domain"/>
    <property type="match status" value="1"/>
</dbReference>
<keyword evidence="11" id="KW-0413">Isomerase</keyword>
<dbReference type="GO" id="GO:0005886">
    <property type="term" value="C:plasma membrane"/>
    <property type="evidence" value="ECO:0007669"/>
    <property type="project" value="UniProtKB-SubCell"/>
</dbReference>
<keyword evidence="6 12" id="KW-0472">Membrane</keyword>
<name>A0A855X2L4_9BACT</name>
<evidence type="ECO:0000313" key="14">
    <source>
        <dbReference type="EMBL" id="PWB74202.1"/>
    </source>
</evidence>
<keyword evidence="5 12" id="KW-1133">Transmembrane helix</keyword>
<keyword evidence="2" id="KW-1003">Cell membrane</keyword>
<evidence type="ECO:0000256" key="11">
    <source>
        <dbReference type="PROSITE-ProRule" id="PRU00278"/>
    </source>
</evidence>
<organism evidence="14 15">
    <name type="scientific">candidate division GN15 bacterium</name>
    <dbReference type="NCBI Taxonomy" id="2072418"/>
    <lineage>
        <taxon>Bacteria</taxon>
        <taxon>candidate division GN15</taxon>
    </lineage>
</organism>
<evidence type="ECO:0000256" key="9">
    <source>
        <dbReference type="ARBA" id="ARBA00040743"/>
    </source>
</evidence>
<reference evidence="14 15" key="1">
    <citation type="journal article" date="2018" name="ISME J.">
        <title>A methanotrophic archaeon couples anaerobic oxidation of methane to Fe(III) reduction.</title>
        <authorList>
            <person name="Cai C."/>
            <person name="Leu A.O."/>
            <person name="Xie G.J."/>
            <person name="Guo J."/>
            <person name="Feng Y."/>
            <person name="Zhao J.X."/>
            <person name="Tyson G.W."/>
            <person name="Yuan Z."/>
            <person name="Hu S."/>
        </authorList>
    </citation>
    <scope>NUCLEOTIDE SEQUENCE [LARGE SCALE GENOMIC DNA]</scope>
    <source>
        <strain evidence="14">FeB_12</strain>
    </source>
</reference>
<dbReference type="PANTHER" id="PTHR47529:SF1">
    <property type="entry name" value="PERIPLASMIC CHAPERONE PPID"/>
    <property type="match status" value="1"/>
</dbReference>
<comment type="subcellular location">
    <subcellularLocation>
        <location evidence="1">Cell inner membrane</location>
        <topology evidence="1">Single-pass type II membrane protein</topology>
        <orientation evidence="1">Periplasmic side</orientation>
    </subcellularLocation>
</comment>
<evidence type="ECO:0000259" key="13">
    <source>
        <dbReference type="PROSITE" id="PS50198"/>
    </source>
</evidence>
<evidence type="ECO:0000313" key="15">
    <source>
        <dbReference type="Proteomes" id="UP000250918"/>
    </source>
</evidence>
<evidence type="ECO:0000256" key="8">
    <source>
        <dbReference type="ARBA" id="ARBA00038408"/>
    </source>
</evidence>
<sequence>MFDFLRRMLLPIMIVLIVAFIGWLVLDVGMDLLGRRRGGAASQAYAGTINGENITWETLNQTYQNLLNQEMQKNDQDVSDARSKELEQRAWEQIVQERLLLQQAAKENVVVTDQEIFQYLQYAPPQFLQENPSFQTNGKFDYQKYMQIMADPQASSFWAQLEPLIRLDLMKQKAILAAVQTVEVSDAEARQAFLDAQEKVKIGLITVPYNRFNAEIVTPGEPDLRQYYDSHQDEFKADERAVFNVVQIEKKPTEEDWQRVRATMQAIHDSIVAGADFKLMAVTYSQDGSAKDSGDLGWSDAGRFVPEFDKLAFSMKEGELSEPFRTQFGWHIIKHYGYRDEKVVGPDGKPTGATKKQAHVAHILLKVAPSQETIDAAYRKLQDFELAAKQGNFETAAKDAGLEVKRTAPFVRNGTINFVGRDPVANQFAFSSKPGDISPVMENSSSIYVVQLVNRVPAGVVSFDEARGQVALDMRNARLAAICHDTAAVLTSAARAGAGLEALAKAHNFQYAASNLFTRDSYVPYIGQDPRAVGAAFSMTTPGQIIGPVDYSQGSAVMTLLERVPADLTVYTEKRDSILTAVRTKKQQDFYGRWMQSLQDNARIESNVGKVTGADQGI</sequence>
<dbReference type="PANTHER" id="PTHR47529">
    <property type="entry name" value="PEPTIDYL-PROLYL CIS-TRANS ISOMERASE D"/>
    <property type="match status" value="1"/>
</dbReference>
<dbReference type="InterPro" id="IPR027304">
    <property type="entry name" value="Trigger_fact/SurA_dom_sf"/>
</dbReference>
<evidence type="ECO:0000256" key="12">
    <source>
        <dbReference type="SAM" id="Phobius"/>
    </source>
</evidence>
<evidence type="ECO:0000256" key="6">
    <source>
        <dbReference type="ARBA" id="ARBA00023136"/>
    </source>
</evidence>
<dbReference type="Proteomes" id="UP000250918">
    <property type="component" value="Unassembled WGS sequence"/>
</dbReference>
<evidence type="ECO:0000256" key="10">
    <source>
        <dbReference type="ARBA" id="ARBA00042775"/>
    </source>
</evidence>
<proteinExistence type="inferred from homology"/>
<dbReference type="SUPFAM" id="SSF54534">
    <property type="entry name" value="FKBP-like"/>
    <property type="match status" value="2"/>
</dbReference>
<keyword evidence="4 12" id="KW-0812">Transmembrane</keyword>
<evidence type="ECO:0000256" key="5">
    <source>
        <dbReference type="ARBA" id="ARBA00022989"/>
    </source>
</evidence>
<evidence type="ECO:0000256" key="3">
    <source>
        <dbReference type="ARBA" id="ARBA00022519"/>
    </source>
</evidence>
<dbReference type="InterPro" id="IPR000297">
    <property type="entry name" value="PPIase_PpiC"/>
</dbReference>
<accession>A0A855X2L4</accession>
<protein>
    <recommendedName>
        <fullName evidence="9">Periplasmic chaperone PpiD</fullName>
    </recommendedName>
    <alternativeName>
        <fullName evidence="10">Periplasmic folding chaperone</fullName>
    </alternativeName>
</protein>
<keyword evidence="11" id="KW-0697">Rotamase</keyword>
<evidence type="ECO:0000256" key="2">
    <source>
        <dbReference type="ARBA" id="ARBA00022475"/>
    </source>
</evidence>
<feature type="domain" description="PpiC" evidence="13">
    <location>
        <begin position="236"/>
        <end position="337"/>
    </location>
</feature>
<dbReference type="PROSITE" id="PS50198">
    <property type="entry name" value="PPIC_PPIASE_2"/>
    <property type="match status" value="2"/>
</dbReference>
<dbReference type="AlphaFoldDB" id="A0A855X2L4"/>
<gene>
    <name evidence="14" type="ORF">C3F09_04240</name>
</gene>
<dbReference type="Gene3D" id="3.10.50.40">
    <property type="match status" value="2"/>
</dbReference>
<dbReference type="SUPFAM" id="SSF109998">
    <property type="entry name" value="Triger factor/SurA peptide-binding domain-like"/>
    <property type="match status" value="1"/>
</dbReference>
<dbReference type="GO" id="GO:0003755">
    <property type="term" value="F:peptidyl-prolyl cis-trans isomerase activity"/>
    <property type="evidence" value="ECO:0007669"/>
    <property type="project" value="UniProtKB-KW"/>
</dbReference>
<feature type="transmembrane region" description="Helical" evidence="12">
    <location>
        <begin position="7"/>
        <end position="26"/>
    </location>
</feature>
<comment type="similarity">
    <text evidence="8">Belongs to the PpiD chaperone family.</text>
</comment>
<comment type="caution">
    <text evidence="14">The sequence shown here is derived from an EMBL/GenBank/DDBJ whole genome shotgun (WGS) entry which is preliminary data.</text>
</comment>
<dbReference type="Pfam" id="PF00639">
    <property type="entry name" value="Rotamase"/>
    <property type="match status" value="1"/>
</dbReference>
<dbReference type="EMBL" id="PQAP01000038">
    <property type="protein sequence ID" value="PWB74202.1"/>
    <property type="molecule type" value="Genomic_DNA"/>
</dbReference>
<dbReference type="InterPro" id="IPR052029">
    <property type="entry name" value="PpiD_chaperone"/>
</dbReference>
<dbReference type="Pfam" id="PF13623">
    <property type="entry name" value="SurA_N_2"/>
    <property type="match status" value="1"/>
</dbReference>
<feature type="domain" description="PpiC" evidence="13">
    <location>
        <begin position="355"/>
        <end position="454"/>
    </location>
</feature>
<evidence type="ECO:0000256" key="7">
    <source>
        <dbReference type="ARBA" id="ARBA00023186"/>
    </source>
</evidence>
<dbReference type="InterPro" id="IPR046357">
    <property type="entry name" value="PPIase_dom_sf"/>
</dbReference>
<evidence type="ECO:0000256" key="4">
    <source>
        <dbReference type="ARBA" id="ARBA00022692"/>
    </source>
</evidence>
<keyword evidence="7" id="KW-0143">Chaperone</keyword>